<reference evidence="1" key="2">
    <citation type="submission" date="2020-09" db="EMBL/GenBank/DDBJ databases">
        <authorList>
            <person name="Sun Q."/>
            <person name="Kim S."/>
        </authorList>
    </citation>
    <scope>NUCLEOTIDE SEQUENCE</scope>
    <source>
        <strain evidence="1">KCTC 12870</strain>
    </source>
</reference>
<keyword evidence="2" id="KW-1185">Reference proteome</keyword>
<evidence type="ECO:0000313" key="2">
    <source>
        <dbReference type="Proteomes" id="UP000642829"/>
    </source>
</evidence>
<accession>A0A8J3DMV0</accession>
<organism evidence="1 2">
    <name type="scientific">Cerasicoccus arenae</name>
    <dbReference type="NCBI Taxonomy" id="424488"/>
    <lineage>
        <taxon>Bacteria</taxon>
        <taxon>Pseudomonadati</taxon>
        <taxon>Verrucomicrobiota</taxon>
        <taxon>Opitutia</taxon>
        <taxon>Puniceicoccales</taxon>
        <taxon>Cerasicoccaceae</taxon>
        <taxon>Cerasicoccus</taxon>
    </lineage>
</organism>
<protein>
    <submittedName>
        <fullName evidence="1">Uncharacterized protein</fullName>
    </submittedName>
</protein>
<dbReference type="AlphaFoldDB" id="A0A8J3DMV0"/>
<sequence>MKQYPQLAAELNVPLLGGDAYMPGIPLLNLIKRPLHVEGEYRGRHLKIYDFTRGSGQNSSAHHAVRLSLNQPTTLSFKLGVEGFFAKIGKAVGMQDIETSDPVFDAAFVVKCSDTNFVHGALLPEIRQEFLNIKERWPKGFGSISLNGGMFGGKDSVLIYEEYGSLRKDADRQRAGALASAMSDLAAAIEVYTAP</sequence>
<dbReference type="RefSeq" id="WP_189517251.1">
    <property type="nucleotide sequence ID" value="NZ_BMXG01000029.1"/>
</dbReference>
<gene>
    <name evidence="1" type="ORF">GCM10007047_32640</name>
</gene>
<comment type="caution">
    <text evidence="1">The sequence shown here is derived from an EMBL/GenBank/DDBJ whole genome shotgun (WGS) entry which is preliminary data.</text>
</comment>
<dbReference type="Proteomes" id="UP000642829">
    <property type="component" value="Unassembled WGS sequence"/>
</dbReference>
<name>A0A8J3DMV0_9BACT</name>
<reference evidence="1" key="1">
    <citation type="journal article" date="2014" name="Int. J. Syst. Evol. Microbiol.">
        <title>Complete genome sequence of Corynebacterium casei LMG S-19264T (=DSM 44701T), isolated from a smear-ripened cheese.</title>
        <authorList>
            <consortium name="US DOE Joint Genome Institute (JGI-PGF)"/>
            <person name="Walter F."/>
            <person name="Albersmeier A."/>
            <person name="Kalinowski J."/>
            <person name="Ruckert C."/>
        </authorList>
    </citation>
    <scope>NUCLEOTIDE SEQUENCE</scope>
    <source>
        <strain evidence="1">KCTC 12870</strain>
    </source>
</reference>
<proteinExistence type="predicted"/>
<evidence type="ECO:0000313" key="1">
    <source>
        <dbReference type="EMBL" id="GHC12715.1"/>
    </source>
</evidence>
<dbReference type="EMBL" id="BMXG01000029">
    <property type="protein sequence ID" value="GHC12715.1"/>
    <property type="molecule type" value="Genomic_DNA"/>
</dbReference>